<dbReference type="Pfam" id="PF00861">
    <property type="entry name" value="Ribosomal_L18p"/>
    <property type="match status" value="1"/>
</dbReference>
<evidence type="ECO:0000256" key="3">
    <source>
        <dbReference type="ARBA" id="ARBA00022884"/>
    </source>
</evidence>
<dbReference type="EMBL" id="PCTA01000003">
    <property type="protein sequence ID" value="PIP62169.1"/>
    <property type="molecule type" value="Genomic_DNA"/>
</dbReference>
<comment type="similarity">
    <text evidence="1 7">Belongs to the universal ribosomal protein uL18 family.</text>
</comment>
<gene>
    <name evidence="7" type="primary">rplR</name>
    <name evidence="8" type="ORF">COW99_00595</name>
</gene>
<dbReference type="FunFam" id="3.30.420.100:FF:000001">
    <property type="entry name" value="50S ribosomal protein L18"/>
    <property type="match status" value="1"/>
</dbReference>
<dbReference type="CDD" id="cd00432">
    <property type="entry name" value="Ribosomal_L18_L5e"/>
    <property type="match status" value="1"/>
</dbReference>
<keyword evidence="2 7" id="KW-0699">rRNA-binding</keyword>
<reference evidence="8 9" key="1">
    <citation type="submission" date="2017-09" db="EMBL/GenBank/DDBJ databases">
        <title>Depth-based differentiation of microbial function through sediment-hosted aquifers and enrichment of novel symbionts in the deep terrestrial subsurface.</title>
        <authorList>
            <person name="Probst A.J."/>
            <person name="Ladd B."/>
            <person name="Jarett J.K."/>
            <person name="Geller-Mcgrath D.E."/>
            <person name="Sieber C.M."/>
            <person name="Emerson J.B."/>
            <person name="Anantharaman K."/>
            <person name="Thomas B.C."/>
            <person name="Malmstrom R."/>
            <person name="Stieglmeier M."/>
            <person name="Klingl A."/>
            <person name="Woyke T."/>
            <person name="Ryan C.M."/>
            <person name="Banfield J.F."/>
        </authorList>
    </citation>
    <scope>NUCLEOTIDE SEQUENCE [LARGE SCALE GENOMIC DNA]</scope>
    <source>
        <strain evidence="8">CG22_combo_CG10-13_8_21_14_all_38_20</strain>
    </source>
</reference>
<dbReference type="Proteomes" id="UP000231246">
    <property type="component" value="Unassembled WGS sequence"/>
</dbReference>
<evidence type="ECO:0000256" key="1">
    <source>
        <dbReference type="ARBA" id="ARBA00007116"/>
    </source>
</evidence>
<evidence type="ECO:0000313" key="8">
    <source>
        <dbReference type="EMBL" id="PIP62169.1"/>
    </source>
</evidence>
<evidence type="ECO:0000256" key="5">
    <source>
        <dbReference type="ARBA" id="ARBA00023274"/>
    </source>
</evidence>
<dbReference type="InterPro" id="IPR057268">
    <property type="entry name" value="Ribosomal_L18"/>
</dbReference>
<dbReference type="InterPro" id="IPR004389">
    <property type="entry name" value="Ribosomal_uL18_bac-type"/>
</dbReference>
<keyword evidence="4 7" id="KW-0689">Ribosomal protein</keyword>
<sequence>MKRIIGDKKRPRMSVYRSNKHIYVQVIDDVQSKTLASANSLQIKSKKAESGSDIAFLVGEKVAIDAKKKGVKQVKFDRSKYKYHGRVKQLAEAARKGGLDF</sequence>
<evidence type="ECO:0000256" key="2">
    <source>
        <dbReference type="ARBA" id="ARBA00022730"/>
    </source>
</evidence>
<dbReference type="PANTHER" id="PTHR12899">
    <property type="entry name" value="39S RIBOSOMAL PROTEIN L18, MITOCHONDRIAL"/>
    <property type="match status" value="1"/>
</dbReference>
<dbReference type="SUPFAM" id="SSF53137">
    <property type="entry name" value="Translational machinery components"/>
    <property type="match status" value="1"/>
</dbReference>
<dbReference type="NCBIfam" id="TIGR00060">
    <property type="entry name" value="L18_bact"/>
    <property type="match status" value="1"/>
</dbReference>
<dbReference type="AlphaFoldDB" id="A0A2H0BXB0"/>
<accession>A0A2H0BXB0</accession>
<dbReference type="HAMAP" id="MF_01337_B">
    <property type="entry name" value="Ribosomal_uL18_B"/>
    <property type="match status" value="1"/>
</dbReference>
<dbReference type="GO" id="GO:0008097">
    <property type="term" value="F:5S rRNA binding"/>
    <property type="evidence" value="ECO:0007669"/>
    <property type="project" value="TreeGrafter"/>
</dbReference>
<comment type="function">
    <text evidence="7">This is one of the proteins that bind and probably mediate the attachment of the 5S RNA into the large ribosomal subunit, where it forms part of the central protuberance.</text>
</comment>
<dbReference type="InterPro" id="IPR005484">
    <property type="entry name" value="Ribosomal_uL18_bac/plant/anim"/>
</dbReference>
<dbReference type="GO" id="GO:0006412">
    <property type="term" value="P:translation"/>
    <property type="evidence" value="ECO:0007669"/>
    <property type="project" value="UniProtKB-UniRule"/>
</dbReference>
<proteinExistence type="inferred from homology"/>
<comment type="caution">
    <text evidence="8">The sequence shown here is derived from an EMBL/GenBank/DDBJ whole genome shotgun (WGS) entry which is preliminary data.</text>
</comment>
<evidence type="ECO:0000256" key="4">
    <source>
        <dbReference type="ARBA" id="ARBA00022980"/>
    </source>
</evidence>
<keyword evidence="3 7" id="KW-0694">RNA-binding</keyword>
<keyword evidence="5 7" id="KW-0687">Ribonucleoprotein</keyword>
<dbReference type="Gene3D" id="3.30.420.100">
    <property type="match status" value="1"/>
</dbReference>
<evidence type="ECO:0000256" key="6">
    <source>
        <dbReference type="ARBA" id="ARBA00035197"/>
    </source>
</evidence>
<organism evidence="8 9">
    <name type="scientific">Candidatus Roizmanbacteria bacterium CG22_combo_CG10-13_8_21_14_all_38_20</name>
    <dbReference type="NCBI Taxonomy" id="1974862"/>
    <lineage>
        <taxon>Bacteria</taxon>
        <taxon>Candidatus Roizmaniibacteriota</taxon>
    </lineage>
</organism>
<protein>
    <recommendedName>
        <fullName evidence="6 7">Large ribosomal subunit protein uL18</fullName>
    </recommendedName>
</protein>
<dbReference type="GO" id="GO:0022625">
    <property type="term" value="C:cytosolic large ribosomal subunit"/>
    <property type="evidence" value="ECO:0007669"/>
    <property type="project" value="TreeGrafter"/>
</dbReference>
<dbReference type="GO" id="GO:0003735">
    <property type="term" value="F:structural constituent of ribosome"/>
    <property type="evidence" value="ECO:0007669"/>
    <property type="project" value="InterPro"/>
</dbReference>
<evidence type="ECO:0000313" key="9">
    <source>
        <dbReference type="Proteomes" id="UP000231246"/>
    </source>
</evidence>
<name>A0A2H0BXB0_9BACT</name>
<dbReference type="PANTHER" id="PTHR12899:SF3">
    <property type="entry name" value="LARGE RIBOSOMAL SUBUNIT PROTEIN UL18M"/>
    <property type="match status" value="1"/>
</dbReference>
<evidence type="ECO:0000256" key="7">
    <source>
        <dbReference type="HAMAP-Rule" id="MF_01337"/>
    </source>
</evidence>
<comment type="subunit">
    <text evidence="7">Part of the 50S ribosomal subunit; part of the 5S rRNA/L5/L18/L25 subcomplex. Contacts the 5S and 23S rRNAs.</text>
</comment>